<dbReference type="GO" id="GO:0005524">
    <property type="term" value="F:ATP binding"/>
    <property type="evidence" value="ECO:0007669"/>
    <property type="project" value="InterPro"/>
</dbReference>
<dbReference type="InterPro" id="IPR014729">
    <property type="entry name" value="Rossmann-like_a/b/a_fold"/>
</dbReference>
<dbReference type="GO" id="GO:0005739">
    <property type="term" value="C:mitochondrion"/>
    <property type="evidence" value="ECO:0007669"/>
    <property type="project" value="TreeGrafter"/>
</dbReference>
<dbReference type="AlphaFoldDB" id="A0AAD5WZU4"/>
<evidence type="ECO:0000313" key="1">
    <source>
        <dbReference type="EMBL" id="KAJ3036434.1"/>
    </source>
</evidence>
<dbReference type="GO" id="GO:0004814">
    <property type="term" value="F:arginine-tRNA ligase activity"/>
    <property type="evidence" value="ECO:0007669"/>
    <property type="project" value="InterPro"/>
</dbReference>
<accession>A0AAD5WZU4</accession>
<sequence length="305" mass="34481">MPRWTHYGSVEELMSNPLQHLCDISKKAQQHSITQNGMEEAMDYLHKLHIGDTLVTSTWKTLFAAYRAELAKLFNRIGVTLDITSNELPFGRQDLTTPIHSEILTHFLSTSEDRLDLSSSNLGTPRLHRTVASPKPLLVDLTSTLSNLKTYSRVIRIAPEKQQFTYAQHNHIVSKILSSRPTPTLLPKMETLLIAPVTDLTPLDGVLSLHTIFDQSKQHMLKFARDPNADEDTSKSETFDPVETADKLGVNAITFQILQSKRNKLLKFEWKRVMSDVRDPGVFVSYLYARLCGCVLFLSSSLSMI</sequence>
<proteinExistence type="predicted"/>
<protein>
    <submittedName>
        <fullName evidence="1">Arginyl-tRNA synthetase</fullName>
    </submittedName>
</protein>
<dbReference type="Proteomes" id="UP001212841">
    <property type="component" value="Unassembled WGS sequence"/>
</dbReference>
<organism evidence="1 2">
    <name type="scientific">Rhizophlyctis rosea</name>
    <dbReference type="NCBI Taxonomy" id="64517"/>
    <lineage>
        <taxon>Eukaryota</taxon>
        <taxon>Fungi</taxon>
        <taxon>Fungi incertae sedis</taxon>
        <taxon>Chytridiomycota</taxon>
        <taxon>Chytridiomycota incertae sedis</taxon>
        <taxon>Chytridiomycetes</taxon>
        <taxon>Rhizophlyctidales</taxon>
        <taxon>Rhizophlyctidaceae</taxon>
        <taxon>Rhizophlyctis</taxon>
    </lineage>
</organism>
<dbReference type="EMBL" id="JADGJD010001938">
    <property type="protein sequence ID" value="KAJ3036434.1"/>
    <property type="molecule type" value="Genomic_DNA"/>
</dbReference>
<dbReference type="GO" id="GO:0006420">
    <property type="term" value="P:arginyl-tRNA aminoacylation"/>
    <property type="evidence" value="ECO:0007669"/>
    <property type="project" value="InterPro"/>
</dbReference>
<dbReference type="Gene3D" id="3.40.50.620">
    <property type="entry name" value="HUPs"/>
    <property type="match status" value="1"/>
</dbReference>
<keyword evidence="2" id="KW-1185">Reference proteome</keyword>
<name>A0AAD5WZU4_9FUNG</name>
<dbReference type="InterPro" id="IPR001278">
    <property type="entry name" value="Arg-tRNA-ligase"/>
</dbReference>
<dbReference type="PANTHER" id="PTHR11956:SF11">
    <property type="entry name" value="ARGININE--TRNA LIGASE, MITOCHONDRIAL-RELATED"/>
    <property type="match status" value="1"/>
</dbReference>
<gene>
    <name evidence="1" type="primary">RARS2_2</name>
    <name evidence="1" type="ORF">HK097_003834</name>
</gene>
<reference evidence="1" key="1">
    <citation type="submission" date="2020-05" db="EMBL/GenBank/DDBJ databases">
        <title>Phylogenomic resolution of chytrid fungi.</title>
        <authorList>
            <person name="Stajich J.E."/>
            <person name="Amses K."/>
            <person name="Simmons R."/>
            <person name="Seto K."/>
            <person name="Myers J."/>
            <person name="Bonds A."/>
            <person name="Quandt C.A."/>
            <person name="Barry K."/>
            <person name="Liu P."/>
            <person name="Grigoriev I."/>
            <person name="Longcore J.E."/>
            <person name="James T.Y."/>
        </authorList>
    </citation>
    <scope>NUCLEOTIDE SEQUENCE</scope>
    <source>
        <strain evidence="1">JEL0318</strain>
    </source>
</reference>
<dbReference type="GO" id="GO:0032543">
    <property type="term" value="P:mitochondrial translation"/>
    <property type="evidence" value="ECO:0007669"/>
    <property type="project" value="TreeGrafter"/>
</dbReference>
<comment type="caution">
    <text evidence="1">The sequence shown here is derived from an EMBL/GenBank/DDBJ whole genome shotgun (WGS) entry which is preliminary data.</text>
</comment>
<evidence type="ECO:0000313" key="2">
    <source>
        <dbReference type="Proteomes" id="UP001212841"/>
    </source>
</evidence>
<dbReference type="PANTHER" id="PTHR11956">
    <property type="entry name" value="ARGINYL-TRNA SYNTHETASE"/>
    <property type="match status" value="1"/>
</dbReference>